<evidence type="ECO:0000313" key="4">
    <source>
        <dbReference type="Proteomes" id="UP000451471"/>
    </source>
</evidence>
<dbReference type="Pfam" id="PF14399">
    <property type="entry name" value="BtrH_N"/>
    <property type="match status" value="1"/>
</dbReference>
<sequence length="332" mass="37218">MERLGYDHATGRHCGSTSLSNLARYYDWGLDEETCFGLASGLGFTFFELDDSPHRAFFGRPVSLERAFFHTLEIPHVEREGADWDETWTDVRERIDEGHPVLVFTDIYDLPYFDTETHFAPHSLLVVGYDEGEAILSDSEFDDPQRVPVADLRGAMNSRAMVPLQNRYVVVTDPELGADLDTAVEEATVEMARSMLRPGTGRYDPGTVGVHGLAGIQRLVSDMASWMQLPDPAWTVRFAYQNVERRGTGGGAFRGLQRDFFRAVDHPFGDDVTEEMAAIAEEWTAVGETLKQASEADEDRELRDGIDEAAGEIRRLADREARLYQSILDSAN</sequence>
<proteinExistence type="predicted"/>
<feature type="domain" description="DUF4872" evidence="2">
    <location>
        <begin position="151"/>
        <end position="326"/>
    </location>
</feature>
<protein>
    <submittedName>
        <fullName evidence="3">DUF4872 domain-containing protein</fullName>
    </submittedName>
</protein>
<dbReference type="OrthoDB" id="197150at2157"/>
<comment type="caution">
    <text evidence="3">The sequence shown here is derived from an EMBL/GenBank/DDBJ whole genome shotgun (WGS) entry which is preliminary data.</text>
</comment>
<dbReference type="Gene3D" id="3.90.70.10">
    <property type="entry name" value="Cysteine proteinases"/>
    <property type="match status" value="1"/>
</dbReference>
<dbReference type="InterPro" id="IPR032369">
    <property type="entry name" value="DUF4872"/>
</dbReference>
<evidence type="ECO:0000259" key="1">
    <source>
        <dbReference type="Pfam" id="PF14399"/>
    </source>
</evidence>
<dbReference type="AlphaFoldDB" id="A0A6B0GKF5"/>
<gene>
    <name evidence="3" type="ORF">GQS65_07250</name>
</gene>
<accession>A0A6B0GKF5</accession>
<organism evidence="3 4">
    <name type="scientific">Halomarina oriensis</name>
    <dbReference type="NCBI Taxonomy" id="671145"/>
    <lineage>
        <taxon>Archaea</taxon>
        <taxon>Methanobacteriati</taxon>
        <taxon>Methanobacteriota</taxon>
        <taxon>Stenosarchaea group</taxon>
        <taxon>Halobacteria</taxon>
        <taxon>Halobacteriales</taxon>
        <taxon>Natronomonadaceae</taxon>
        <taxon>Halomarina</taxon>
    </lineage>
</organism>
<feature type="domain" description="Butirosin biosynthesis protein H N-terminal" evidence="1">
    <location>
        <begin position="13"/>
        <end position="138"/>
    </location>
</feature>
<evidence type="ECO:0000313" key="3">
    <source>
        <dbReference type="EMBL" id="MWG34287.1"/>
    </source>
</evidence>
<keyword evidence="4" id="KW-1185">Reference proteome</keyword>
<dbReference type="Pfam" id="PF16169">
    <property type="entry name" value="DUF4872"/>
    <property type="match status" value="1"/>
</dbReference>
<dbReference type="Proteomes" id="UP000451471">
    <property type="component" value="Unassembled WGS sequence"/>
</dbReference>
<name>A0A6B0GKF5_9EURY</name>
<reference evidence="3 4" key="1">
    <citation type="submission" date="2019-12" db="EMBL/GenBank/DDBJ databases">
        <title>Halocatena pleomorpha gen. nov. sp. nov., an extremely halophilic archaeon of family Halobacteriaceae isolated from saltpan soil.</title>
        <authorList>
            <person name="Pal Y."/>
            <person name="Verma A."/>
            <person name="Krishnamurthi S."/>
            <person name="Kumar P."/>
        </authorList>
    </citation>
    <scope>NUCLEOTIDE SEQUENCE [LARGE SCALE GENOMIC DNA]</scope>
    <source>
        <strain evidence="3 4">JCM 16495</strain>
    </source>
</reference>
<dbReference type="RefSeq" id="WP_158203990.1">
    <property type="nucleotide sequence ID" value="NZ_WSZK01000015.1"/>
</dbReference>
<dbReference type="EMBL" id="WSZK01000015">
    <property type="protein sequence ID" value="MWG34287.1"/>
    <property type="molecule type" value="Genomic_DNA"/>
</dbReference>
<dbReference type="InterPro" id="IPR026935">
    <property type="entry name" value="BtrH_N"/>
</dbReference>
<evidence type="ECO:0000259" key="2">
    <source>
        <dbReference type="Pfam" id="PF16169"/>
    </source>
</evidence>